<dbReference type="KEGG" id="ame:100578532"/>
<reference evidence="5" key="2">
    <citation type="submission" date="2025-04" db="UniProtKB">
        <authorList>
            <consortium name="RefSeq"/>
        </authorList>
    </citation>
    <scope>IDENTIFICATION</scope>
    <source>
        <strain evidence="5">DH4</strain>
        <tissue evidence="5">Whole body</tissue>
    </source>
</reference>
<feature type="region of interest" description="Disordered" evidence="1">
    <location>
        <begin position="164"/>
        <end position="188"/>
    </location>
</feature>
<keyword evidence="4" id="KW-1185">Reference proteome</keyword>
<evidence type="ECO:0000313" key="3">
    <source>
        <dbReference type="EnsemblMetazoa" id="XP_003251395"/>
    </source>
</evidence>
<dbReference type="OrthoDB" id="10391364at2759"/>
<evidence type="ECO:0000313" key="5">
    <source>
        <dbReference type="RefSeq" id="XP_003251395.2"/>
    </source>
</evidence>
<gene>
    <name evidence="5" type="primary">LOC100578532</name>
</gene>
<proteinExistence type="predicted"/>
<dbReference type="EnsemblMetazoa" id="XM_003251347">
    <property type="protein sequence ID" value="XP_003251395"/>
    <property type="gene ID" value="LOC100578532"/>
</dbReference>
<organism evidence="3">
    <name type="scientific">Apis mellifera</name>
    <name type="common">Honeybee</name>
    <dbReference type="NCBI Taxonomy" id="7460"/>
    <lineage>
        <taxon>Eukaryota</taxon>
        <taxon>Metazoa</taxon>
        <taxon>Ecdysozoa</taxon>
        <taxon>Arthropoda</taxon>
        <taxon>Hexapoda</taxon>
        <taxon>Insecta</taxon>
        <taxon>Pterygota</taxon>
        <taxon>Neoptera</taxon>
        <taxon>Endopterygota</taxon>
        <taxon>Hymenoptera</taxon>
        <taxon>Apocrita</taxon>
        <taxon>Aculeata</taxon>
        <taxon>Apoidea</taxon>
        <taxon>Anthophila</taxon>
        <taxon>Apidae</taxon>
        <taxon>Apis</taxon>
    </lineage>
</organism>
<evidence type="ECO:0000256" key="1">
    <source>
        <dbReference type="SAM" id="MobiDB-lite"/>
    </source>
</evidence>
<accession>A0A8B6XWN2</accession>
<name>A0A7M7GCG8_APIME</name>
<sequence length="188" mass="21135">MYIMQISSAFVLFVFLTMALSGTYTLARPSGEKRLKSSPVIENIAKTVYKRSVSSLVDKKLLDTTFEIGLSKFEAIKAIELAILRMLSTQIDALTAHVQKSDVLDVLNSPVNKFITEEVLNSLLSGKDEKNISPFNTQQQPFDEAWLREDNYVKIPMIHENTGELPSMKPSFEKEEESLPATGEEFLV</sequence>
<feature type="chain" id="PRO_5044659332" evidence="2">
    <location>
        <begin position="22"/>
        <end position="188"/>
    </location>
</feature>
<feature type="signal peptide" evidence="2">
    <location>
        <begin position="1"/>
        <end position="21"/>
    </location>
</feature>
<evidence type="ECO:0000256" key="2">
    <source>
        <dbReference type="SAM" id="SignalP"/>
    </source>
</evidence>
<keyword evidence="2" id="KW-0732">Signal</keyword>
<evidence type="ECO:0000313" key="4">
    <source>
        <dbReference type="Proteomes" id="UP000005203"/>
    </source>
</evidence>
<protein>
    <submittedName>
        <fullName evidence="5">Uncharacterized protein LOC100578532</fullName>
    </submittedName>
</protein>
<dbReference type="RefSeq" id="XP_003251395.2">
    <property type="nucleotide sequence ID" value="XM_003251347.4"/>
</dbReference>
<dbReference type="Proteomes" id="UP000005203">
    <property type="component" value="Linkage group LG7"/>
</dbReference>
<dbReference type="AlphaFoldDB" id="A0A7M7GCG8"/>
<accession>A0A7M7GCG8</accession>
<reference evidence="3" key="1">
    <citation type="submission" date="2021-01" db="UniProtKB">
        <authorList>
            <consortium name="EnsemblMetazoa"/>
        </authorList>
    </citation>
    <scope>IDENTIFICATION</scope>
    <source>
        <strain evidence="3">DH4</strain>
    </source>
</reference>
<dbReference type="GeneID" id="100578532"/>